<organism evidence="16 17">
    <name type="scientific">Falco tinnunculus</name>
    <name type="common">Common kestrel</name>
    <dbReference type="NCBI Taxonomy" id="100819"/>
    <lineage>
        <taxon>Eukaryota</taxon>
        <taxon>Metazoa</taxon>
        <taxon>Chordata</taxon>
        <taxon>Craniata</taxon>
        <taxon>Vertebrata</taxon>
        <taxon>Euteleostomi</taxon>
        <taxon>Archelosauria</taxon>
        <taxon>Archosauria</taxon>
        <taxon>Dinosauria</taxon>
        <taxon>Saurischia</taxon>
        <taxon>Theropoda</taxon>
        <taxon>Coelurosauria</taxon>
        <taxon>Aves</taxon>
        <taxon>Neognathae</taxon>
        <taxon>Neoaves</taxon>
        <taxon>Telluraves</taxon>
        <taxon>Australaves</taxon>
        <taxon>Falconiformes</taxon>
        <taxon>Falconidae</taxon>
        <taxon>Falco</taxon>
    </lineage>
</organism>
<feature type="transmembrane region" description="Helical" evidence="13">
    <location>
        <begin position="123"/>
        <end position="142"/>
    </location>
</feature>
<dbReference type="Gene3D" id="1.20.1070.10">
    <property type="entry name" value="Rhodopsin 7-helix transmembrane proteins"/>
    <property type="match status" value="1"/>
</dbReference>
<feature type="transmembrane region" description="Helical" evidence="13">
    <location>
        <begin position="187"/>
        <end position="207"/>
    </location>
</feature>
<dbReference type="Ensembl" id="ENSFTIT00000008617.1">
    <property type="protein sequence ID" value="ENSFTIP00000008246.1"/>
    <property type="gene ID" value="ENSFTIG00000005576.1"/>
</dbReference>
<dbReference type="FunFam" id="1.20.1070.10:FF:000054">
    <property type="entry name" value="Adhesion G protein-coupled receptor E3"/>
    <property type="match status" value="1"/>
</dbReference>
<feature type="domain" description="GAIN-B" evidence="14">
    <location>
        <begin position="8"/>
        <end position="145"/>
    </location>
</feature>
<feature type="domain" description="G-protein coupled receptors family 2 profile 2" evidence="15">
    <location>
        <begin position="150"/>
        <end position="395"/>
    </location>
</feature>
<dbReference type="Proteomes" id="UP000694562">
    <property type="component" value="Unplaced"/>
</dbReference>
<keyword evidence="17" id="KW-1185">Reference proteome</keyword>
<dbReference type="PRINTS" id="PR00249">
    <property type="entry name" value="GPCRSECRETIN"/>
</dbReference>
<protein>
    <submittedName>
        <fullName evidence="16">Uncharacterized protein</fullName>
    </submittedName>
</protein>
<feature type="transmembrane region" description="Helical" evidence="13">
    <location>
        <begin position="343"/>
        <end position="364"/>
    </location>
</feature>
<dbReference type="PROSITE" id="PS50261">
    <property type="entry name" value="G_PROTEIN_RECEP_F2_4"/>
    <property type="match status" value="1"/>
</dbReference>
<dbReference type="OrthoDB" id="1100386at2759"/>
<evidence type="ECO:0000256" key="2">
    <source>
        <dbReference type="ARBA" id="ARBA00007343"/>
    </source>
</evidence>
<proteinExistence type="inferred from homology"/>
<evidence type="ECO:0000313" key="16">
    <source>
        <dbReference type="Ensembl" id="ENSFTIP00000008246.1"/>
    </source>
</evidence>
<keyword evidence="6" id="KW-0732">Signal</keyword>
<keyword evidence="3" id="KW-1003">Cell membrane</keyword>
<evidence type="ECO:0000256" key="12">
    <source>
        <dbReference type="ARBA" id="ARBA00023180"/>
    </source>
</evidence>
<keyword evidence="12" id="KW-0325">Glycoprotein</keyword>
<feature type="transmembrane region" description="Helical" evidence="13">
    <location>
        <begin position="260"/>
        <end position="280"/>
    </location>
</feature>
<dbReference type="InterPro" id="IPR000832">
    <property type="entry name" value="GPCR_2_secretin-like"/>
</dbReference>
<dbReference type="PANTHER" id="PTHR12011">
    <property type="entry name" value="ADHESION G-PROTEIN COUPLED RECEPTOR"/>
    <property type="match status" value="1"/>
</dbReference>
<evidence type="ECO:0000256" key="5">
    <source>
        <dbReference type="ARBA" id="ARBA00022692"/>
    </source>
</evidence>
<keyword evidence="10 13" id="KW-0472">Membrane</keyword>
<evidence type="ECO:0000259" key="15">
    <source>
        <dbReference type="PROSITE" id="PS50261"/>
    </source>
</evidence>
<feature type="transmembrane region" description="Helical" evidence="13">
    <location>
        <begin position="300"/>
        <end position="322"/>
    </location>
</feature>
<dbReference type="OMA" id="YFIILWI"/>
<comment type="subcellular location">
    <subcellularLocation>
        <location evidence="1">Cell membrane</location>
        <topology evidence="1">Multi-pass membrane protein</topology>
    </subcellularLocation>
</comment>
<evidence type="ECO:0000256" key="10">
    <source>
        <dbReference type="ARBA" id="ARBA00023136"/>
    </source>
</evidence>
<dbReference type="GO" id="GO:0007189">
    <property type="term" value="P:adenylate cyclase-activating G protein-coupled receptor signaling pathway"/>
    <property type="evidence" value="ECO:0007669"/>
    <property type="project" value="TreeGrafter"/>
</dbReference>
<evidence type="ECO:0000256" key="13">
    <source>
        <dbReference type="SAM" id="Phobius"/>
    </source>
</evidence>
<evidence type="ECO:0000256" key="11">
    <source>
        <dbReference type="ARBA" id="ARBA00023157"/>
    </source>
</evidence>
<evidence type="ECO:0000259" key="14">
    <source>
        <dbReference type="PROSITE" id="PS50221"/>
    </source>
</evidence>
<feature type="transmembrane region" description="Helical" evidence="13">
    <location>
        <begin position="370"/>
        <end position="394"/>
    </location>
</feature>
<dbReference type="GO" id="GO:0005886">
    <property type="term" value="C:plasma membrane"/>
    <property type="evidence" value="ECO:0007669"/>
    <property type="project" value="UniProtKB-SubCell"/>
</dbReference>
<dbReference type="GO" id="GO:0007166">
    <property type="term" value="P:cell surface receptor signaling pathway"/>
    <property type="evidence" value="ECO:0007669"/>
    <property type="project" value="InterPro"/>
</dbReference>
<dbReference type="InterPro" id="IPR046338">
    <property type="entry name" value="GAIN_dom_sf"/>
</dbReference>
<evidence type="ECO:0000256" key="8">
    <source>
        <dbReference type="ARBA" id="ARBA00022837"/>
    </source>
</evidence>
<sequence length="433" mass="47492">MPRQVWPPRCCCKKSSIKKKTQTPKFANFGVVFDPVLWAGKHAVAFIVYKEVEKLLGGTTELRQGRLNSRVVGGTMGTPNITFEVAFNITLQHHTVGAGGLCWGWGGLLGGSRGCTRIGGDNLRSVCACTHFSTFAILMAIHPVRESYALLVVTYVGMSVSLGCLFLAIITFLLCRSLWSVSVTLHLHLSICLFAADLLFLVAVPHTTNQLTCAITAGFLHYLFLACFAWMFLEGLHLFLTIRNLTVLNYTSASRFRKRYIYPAGYGTPAIVVAISAAVHPGGYGTDCWLSMKGGFIWSFLGPVCVIILVNLLFFLTTLWILRDKLSSLNADVTQNGYSFRLMTFKALAQICILGCTWGLGLLQAQGDNIVVAFIFTIVNSLQGVFIFLVHCVLNRQVPRGVTQAWDVWEGTGTIGKQWCVTSTGDRAVPALV</sequence>
<dbReference type="PRINTS" id="PR01128">
    <property type="entry name" value="EMR1HORMONER"/>
</dbReference>
<keyword evidence="4" id="KW-0245">EGF-like domain</keyword>
<dbReference type="Pfam" id="PF00002">
    <property type="entry name" value="7tm_2"/>
    <property type="match status" value="1"/>
</dbReference>
<dbReference type="GO" id="GO:0004930">
    <property type="term" value="F:G protein-coupled receptor activity"/>
    <property type="evidence" value="ECO:0007669"/>
    <property type="project" value="InterPro"/>
</dbReference>
<feature type="transmembrane region" description="Helical" evidence="13">
    <location>
        <begin position="219"/>
        <end position="240"/>
    </location>
</feature>
<keyword evidence="8" id="KW-0106">Calcium</keyword>
<dbReference type="InterPro" id="IPR057244">
    <property type="entry name" value="GAIN_B"/>
</dbReference>
<feature type="transmembrane region" description="Helical" evidence="13">
    <location>
        <begin position="148"/>
        <end position="175"/>
    </location>
</feature>
<evidence type="ECO:0000256" key="3">
    <source>
        <dbReference type="ARBA" id="ARBA00022475"/>
    </source>
</evidence>
<evidence type="ECO:0000256" key="6">
    <source>
        <dbReference type="ARBA" id="ARBA00022729"/>
    </source>
</evidence>
<dbReference type="AlphaFoldDB" id="A0A8C4U9I0"/>
<dbReference type="InterPro" id="IPR017983">
    <property type="entry name" value="GPCR_2_secretin-like_CS"/>
</dbReference>
<keyword evidence="7" id="KW-0677">Repeat</keyword>
<evidence type="ECO:0000256" key="7">
    <source>
        <dbReference type="ARBA" id="ARBA00022737"/>
    </source>
</evidence>
<reference evidence="16" key="1">
    <citation type="submission" date="2025-08" db="UniProtKB">
        <authorList>
            <consortium name="Ensembl"/>
        </authorList>
    </citation>
    <scope>IDENTIFICATION</scope>
</reference>
<name>A0A8C4U9I0_FALTI</name>
<evidence type="ECO:0000313" key="17">
    <source>
        <dbReference type="Proteomes" id="UP000694562"/>
    </source>
</evidence>
<accession>A0A8C4U9I0</accession>
<dbReference type="PANTHER" id="PTHR12011:SF433">
    <property type="entry name" value="ADHESION G PROTEIN-COUPLED RECEPTOR E1-LIKE-RELATED"/>
    <property type="match status" value="1"/>
</dbReference>
<evidence type="ECO:0000256" key="1">
    <source>
        <dbReference type="ARBA" id="ARBA00004651"/>
    </source>
</evidence>
<evidence type="ECO:0000256" key="9">
    <source>
        <dbReference type="ARBA" id="ARBA00022989"/>
    </source>
</evidence>
<dbReference type="PROSITE" id="PS50221">
    <property type="entry name" value="GAIN_B"/>
    <property type="match status" value="1"/>
</dbReference>
<keyword evidence="5 13" id="KW-0812">Transmembrane</keyword>
<dbReference type="InterPro" id="IPR001740">
    <property type="entry name" value="GPCR_2_EMR1-like_rcpt"/>
</dbReference>
<reference evidence="16" key="2">
    <citation type="submission" date="2025-09" db="UniProtKB">
        <authorList>
            <consortium name="Ensembl"/>
        </authorList>
    </citation>
    <scope>IDENTIFICATION</scope>
</reference>
<keyword evidence="9 13" id="KW-1133">Transmembrane helix</keyword>
<evidence type="ECO:0000256" key="4">
    <source>
        <dbReference type="ARBA" id="ARBA00022536"/>
    </source>
</evidence>
<comment type="similarity">
    <text evidence="2">Belongs to the G-protein coupled receptor 2 family. Adhesion G-protein coupled receptor (ADGR) subfamily.</text>
</comment>
<dbReference type="Gene3D" id="2.60.220.50">
    <property type="match status" value="1"/>
</dbReference>
<dbReference type="PROSITE" id="PS00650">
    <property type="entry name" value="G_PROTEIN_RECEP_F2_2"/>
    <property type="match status" value="1"/>
</dbReference>
<dbReference type="InterPro" id="IPR017981">
    <property type="entry name" value="GPCR_2-like_7TM"/>
</dbReference>
<keyword evidence="11" id="KW-1015">Disulfide bond</keyword>